<dbReference type="GO" id="GO:0005524">
    <property type="term" value="F:ATP binding"/>
    <property type="evidence" value="ECO:0007669"/>
    <property type="project" value="UniProtKB-KW"/>
</dbReference>
<evidence type="ECO:0000256" key="1">
    <source>
        <dbReference type="ARBA" id="ARBA00000085"/>
    </source>
</evidence>
<keyword evidence="8 14" id="KW-0418">Kinase</keyword>
<dbReference type="Pfam" id="PF02518">
    <property type="entry name" value="HATPase_c"/>
    <property type="match status" value="1"/>
</dbReference>
<dbReference type="InterPro" id="IPR003660">
    <property type="entry name" value="HAMP_dom"/>
</dbReference>
<dbReference type="Proteomes" id="UP000237466">
    <property type="component" value="Unassembled WGS sequence"/>
</dbReference>
<sequence>MKRIYLEAFFGLILLFFATLWGYEVIVYQLNTDYDRVLTEFEINAFHDLLTPLYQEKGQAYFTEAMENYAEATRSILTIYEQKQLPKEIAAVFVDPAMLVYLDDDFDVWMRFSANSTIYHLEEDLQSPLRQAIDFSGNLVWVFFIIGFAIYCVILIWFLSRRVRELERVTLAFASGDLSARARTTARYSVGSLNKSFNVMADKIANLITSNKVLTNAVAHELRTPIFRLQWQADLLADSPLNEKQQKSVSSMVEDIDEMEAMVEEMLYYAKMERPEAQLHTQAISLQPWCETLVRKWQSETYHPIHLQIDSCCDQANVDPHLVKRALDNLVRNAMRYTQTQVRIQVTHTAEQLEFQVHDDGKGVAEQDWPYLFDAFYSADKSRNKSTSGYGLGLAIVKQICQIHNGSAHVAHSPLGGACFIIRFSL</sequence>
<dbReference type="EMBL" id="CP019291">
    <property type="protein sequence ID" value="AXX61543.1"/>
    <property type="molecule type" value="Genomic_DNA"/>
</dbReference>
<keyword evidence="4" id="KW-1003">Cell membrane</keyword>
<feature type="transmembrane region" description="Helical" evidence="10">
    <location>
        <begin position="139"/>
        <end position="159"/>
    </location>
</feature>
<evidence type="ECO:0000313" key="13">
    <source>
        <dbReference type="EMBL" id="AXX61543.1"/>
    </source>
</evidence>
<gene>
    <name evidence="14" type="ORF">CRN52_14770</name>
    <name evidence="13" type="ORF">FORC53_3204</name>
</gene>
<evidence type="ECO:0000256" key="2">
    <source>
        <dbReference type="ARBA" id="ARBA00004651"/>
    </source>
</evidence>
<dbReference type="PANTHER" id="PTHR44936">
    <property type="entry name" value="SENSOR PROTEIN CREC"/>
    <property type="match status" value="1"/>
</dbReference>
<dbReference type="Gene3D" id="6.10.340.10">
    <property type="match status" value="1"/>
</dbReference>
<dbReference type="EMBL" id="PDGH01000102">
    <property type="protein sequence ID" value="POB46411.1"/>
    <property type="molecule type" value="Genomic_DNA"/>
</dbReference>
<accession>A0A2S3R0V5</accession>
<dbReference type="GO" id="GO:0005886">
    <property type="term" value="C:plasma membrane"/>
    <property type="evidence" value="ECO:0007669"/>
    <property type="project" value="UniProtKB-SubCell"/>
</dbReference>
<dbReference type="PROSITE" id="PS50109">
    <property type="entry name" value="HIS_KIN"/>
    <property type="match status" value="1"/>
</dbReference>
<evidence type="ECO:0000313" key="16">
    <source>
        <dbReference type="Proteomes" id="UP000263418"/>
    </source>
</evidence>
<name>A0A2S3R0V5_VIBVL</name>
<dbReference type="InterPro" id="IPR003661">
    <property type="entry name" value="HisK_dim/P_dom"/>
</dbReference>
<dbReference type="CDD" id="cd00082">
    <property type="entry name" value="HisKA"/>
    <property type="match status" value="1"/>
</dbReference>
<dbReference type="SMART" id="SM00304">
    <property type="entry name" value="HAMP"/>
    <property type="match status" value="1"/>
</dbReference>
<dbReference type="InterPro" id="IPR036097">
    <property type="entry name" value="HisK_dim/P_sf"/>
</dbReference>
<dbReference type="PANTHER" id="PTHR44936:SF10">
    <property type="entry name" value="SENSOR PROTEIN RSTB"/>
    <property type="match status" value="1"/>
</dbReference>
<evidence type="ECO:0000256" key="8">
    <source>
        <dbReference type="ARBA" id="ARBA00022777"/>
    </source>
</evidence>
<comment type="catalytic activity">
    <reaction evidence="1">
        <text>ATP + protein L-histidine = ADP + protein N-phospho-L-histidine.</text>
        <dbReference type="EC" id="2.7.13.3"/>
    </reaction>
</comment>
<dbReference type="RefSeq" id="WP_072615870.1">
    <property type="nucleotide sequence ID" value="NZ_CP016322.1"/>
</dbReference>
<dbReference type="AlphaFoldDB" id="A0A2S3R0V5"/>
<dbReference type="SUPFAM" id="SSF55874">
    <property type="entry name" value="ATPase domain of HSP90 chaperone/DNA topoisomerase II/histidine kinase"/>
    <property type="match status" value="1"/>
</dbReference>
<protein>
    <recommendedName>
        <fullName evidence="3">histidine kinase</fullName>
        <ecNumber evidence="3">2.7.13.3</ecNumber>
    </recommendedName>
</protein>
<dbReference type="Pfam" id="PF00512">
    <property type="entry name" value="HisKA"/>
    <property type="match status" value="1"/>
</dbReference>
<dbReference type="InterPro" id="IPR050980">
    <property type="entry name" value="2C_sensor_his_kinase"/>
</dbReference>
<dbReference type="Proteomes" id="UP000263418">
    <property type="component" value="Chromosome 2"/>
</dbReference>
<feature type="domain" description="HAMP" evidence="12">
    <location>
        <begin position="157"/>
        <end position="209"/>
    </location>
</feature>
<keyword evidence="6" id="KW-0808">Transferase</keyword>
<evidence type="ECO:0000256" key="5">
    <source>
        <dbReference type="ARBA" id="ARBA00022553"/>
    </source>
</evidence>
<dbReference type="Gene3D" id="3.30.565.10">
    <property type="entry name" value="Histidine kinase-like ATPase, C-terminal domain"/>
    <property type="match status" value="1"/>
</dbReference>
<dbReference type="SMART" id="SM00387">
    <property type="entry name" value="HATPase_c"/>
    <property type="match status" value="1"/>
</dbReference>
<evidence type="ECO:0000256" key="3">
    <source>
        <dbReference type="ARBA" id="ARBA00012438"/>
    </source>
</evidence>
<dbReference type="SUPFAM" id="SSF158472">
    <property type="entry name" value="HAMP domain-like"/>
    <property type="match status" value="1"/>
</dbReference>
<dbReference type="Pfam" id="PF00672">
    <property type="entry name" value="HAMP"/>
    <property type="match status" value="1"/>
</dbReference>
<dbReference type="GO" id="GO:0000155">
    <property type="term" value="F:phosphorelay sensor kinase activity"/>
    <property type="evidence" value="ECO:0007669"/>
    <property type="project" value="InterPro"/>
</dbReference>
<dbReference type="CDD" id="cd06225">
    <property type="entry name" value="HAMP"/>
    <property type="match status" value="1"/>
</dbReference>
<keyword evidence="10" id="KW-0812">Transmembrane</keyword>
<dbReference type="SMART" id="SM00388">
    <property type="entry name" value="HisKA"/>
    <property type="match status" value="1"/>
</dbReference>
<dbReference type="EC" id="2.7.13.3" evidence="3"/>
<proteinExistence type="predicted"/>
<dbReference type="PROSITE" id="PS50885">
    <property type="entry name" value="HAMP"/>
    <property type="match status" value="1"/>
</dbReference>
<keyword evidence="7" id="KW-0547">Nucleotide-binding</keyword>
<evidence type="ECO:0000256" key="7">
    <source>
        <dbReference type="ARBA" id="ARBA00022741"/>
    </source>
</evidence>
<evidence type="ECO:0000256" key="10">
    <source>
        <dbReference type="SAM" id="Phobius"/>
    </source>
</evidence>
<keyword evidence="10" id="KW-1133">Transmembrane helix</keyword>
<organism evidence="14 15">
    <name type="scientific">Vibrio vulnificus</name>
    <dbReference type="NCBI Taxonomy" id="672"/>
    <lineage>
        <taxon>Bacteria</taxon>
        <taxon>Pseudomonadati</taxon>
        <taxon>Pseudomonadota</taxon>
        <taxon>Gammaproteobacteria</taxon>
        <taxon>Vibrionales</taxon>
        <taxon>Vibrionaceae</taxon>
        <taxon>Vibrio</taxon>
    </lineage>
</organism>
<evidence type="ECO:0000313" key="14">
    <source>
        <dbReference type="EMBL" id="POB46411.1"/>
    </source>
</evidence>
<evidence type="ECO:0000256" key="4">
    <source>
        <dbReference type="ARBA" id="ARBA00022475"/>
    </source>
</evidence>
<comment type="subcellular location">
    <subcellularLocation>
        <location evidence="2">Cell membrane</location>
        <topology evidence="2">Multi-pass membrane protein</topology>
    </subcellularLocation>
</comment>
<dbReference type="InterPro" id="IPR003594">
    <property type="entry name" value="HATPase_dom"/>
</dbReference>
<evidence type="ECO:0000256" key="9">
    <source>
        <dbReference type="ARBA" id="ARBA00022840"/>
    </source>
</evidence>
<keyword evidence="9" id="KW-0067">ATP-binding</keyword>
<evidence type="ECO:0000259" key="11">
    <source>
        <dbReference type="PROSITE" id="PS50109"/>
    </source>
</evidence>
<reference evidence="14 15" key="2">
    <citation type="journal article" date="2018" name="Front. Microbiol.">
        <title>Phylogeny of Vibrio vulnificus from the Analysis of the Core-Genome: Implications for Intra-Species Taxonomy.</title>
        <authorList>
            <person name="Roig F.J."/>
            <person name="Gonzalez-Candelas F."/>
            <person name="Sanjuan E."/>
            <person name="Fouz B."/>
            <person name="Feil E.J."/>
            <person name="Llorens C."/>
            <person name="Baker-Austin C."/>
            <person name="Oliver J.D."/>
            <person name="Danin-Poleg Y."/>
            <person name="Gibas C.J."/>
            <person name="Kashi Y."/>
            <person name="Gulig P.A."/>
            <person name="Morrison S.S."/>
            <person name="Amaro C."/>
        </authorList>
    </citation>
    <scope>NUCLEOTIDE SEQUENCE [LARGE SCALE GENOMIC DNA]</scope>
    <source>
        <strain evidence="14 15">CECT4608</strain>
    </source>
</reference>
<evidence type="ECO:0000256" key="6">
    <source>
        <dbReference type="ARBA" id="ARBA00022679"/>
    </source>
</evidence>
<dbReference type="InterPro" id="IPR005467">
    <property type="entry name" value="His_kinase_dom"/>
</dbReference>
<evidence type="ECO:0000313" key="15">
    <source>
        <dbReference type="Proteomes" id="UP000237466"/>
    </source>
</evidence>
<dbReference type="InterPro" id="IPR036890">
    <property type="entry name" value="HATPase_C_sf"/>
</dbReference>
<dbReference type="SUPFAM" id="SSF47384">
    <property type="entry name" value="Homodimeric domain of signal transducing histidine kinase"/>
    <property type="match status" value="1"/>
</dbReference>
<evidence type="ECO:0000259" key="12">
    <source>
        <dbReference type="PROSITE" id="PS50885"/>
    </source>
</evidence>
<reference evidence="13 16" key="1">
    <citation type="submission" date="2017-01" db="EMBL/GenBank/DDBJ databases">
        <title>Complete Genome Sequence of Vibrio vulnificus FORC_053.</title>
        <authorList>
            <consortium name="Food-borne Pathogen Omics Research Center"/>
            <person name="Chung H.Y."/>
            <person name="Na E.J."/>
            <person name="Song J.S."/>
            <person name="Kim H."/>
            <person name="Lee J.-H."/>
            <person name="Ryu S."/>
            <person name="Choi S.H."/>
        </authorList>
    </citation>
    <scope>NUCLEOTIDE SEQUENCE [LARGE SCALE GENOMIC DNA]</scope>
    <source>
        <strain evidence="13 16">FORC_053</strain>
    </source>
</reference>
<keyword evidence="10" id="KW-0472">Membrane</keyword>
<dbReference type="Gene3D" id="1.10.287.130">
    <property type="match status" value="1"/>
</dbReference>
<keyword evidence="5" id="KW-0597">Phosphoprotein</keyword>
<dbReference type="PRINTS" id="PR00344">
    <property type="entry name" value="BCTRLSENSOR"/>
</dbReference>
<feature type="domain" description="Histidine kinase" evidence="11">
    <location>
        <begin position="217"/>
        <end position="426"/>
    </location>
</feature>
<dbReference type="InterPro" id="IPR004358">
    <property type="entry name" value="Sig_transdc_His_kin-like_C"/>
</dbReference>